<reference evidence="1" key="1">
    <citation type="submission" date="2022-12" db="EMBL/GenBank/DDBJ databases">
        <authorList>
            <person name="Petersen C."/>
        </authorList>
    </citation>
    <scope>NUCLEOTIDE SEQUENCE</scope>
    <source>
        <strain evidence="1">IBT 29495</strain>
    </source>
</reference>
<name>A0A9W9XJJ8_9EURO</name>
<keyword evidence="2" id="KW-1185">Reference proteome</keyword>
<evidence type="ECO:0000313" key="1">
    <source>
        <dbReference type="EMBL" id="KAJ5494178.1"/>
    </source>
</evidence>
<dbReference type="EMBL" id="JAPWDS010000006">
    <property type="protein sequence ID" value="KAJ5494178.1"/>
    <property type="molecule type" value="Genomic_DNA"/>
</dbReference>
<dbReference type="Proteomes" id="UP001149954">
    <property type="component" value="Unassembled WGS sequence"/>
</dbReference>
<proteinExistence type="predicted"/>
<sequence>MARRQRGIQFPKYGWRRHFTVTEDFYGEVTYNAESWDKKISKSVYEWETNLFIKLFTVERDLRMPVQREEHMRTKGRAFLRAVNSTEDKVQVYELDSWLDEVNRKYFEKKLLHECELDLFKRPLKEMCDTLRKYSTWYLRTELVEDCIANGSCCSRDCGCCQRDTRLISGAAVLAIAPWSVDVA</sequence>
<gene>
    <name evidence="1" type="ORF">N7463_010265</name>
</gene>
<organism evidence="1 2">
    <name type="scientific">Penicillium fimorum</name>
    <dbReference type="NCBI Taxonomy" id="1882269"/>
    <lineage>
        <taxon>Eukaryota</taxon>
        <taxon>Fungi</taxon>
        <taxon>Dikarya</taxon>
        <taxon>Ascomycota</taxon>
        <taxon>Pezizomycotina</taxon>
        <taxon>Eurotiomycetes</taxon>
        <taxon>Eurotiomycetidae</taxon>
        <taxon>Eurotiales</taxon>
        <taxon>Aspergillaceae</taxon>
        <taxon>Penicillium</taxon>
    </lineage>
</organism>
<reference evidence="1" key="2">
    <citation type="journal article" date="2023" name="IMA Fungus">
        <title>Comparative genomic study of the Penicillium genus elucidates a diverse pangenome and 15 lateral gene transfer events.</title>
        <authorList>
            <person name="Petersen C."/>
            <person name="Sorensen T."/>
            <person name="Nielsen M.R."/>
            <person name="Sondergaard T.E."/>
            <person name="Sorensen J.L."/>
            <person name="Fitzpatrick D.A."/>
            <person name="Frisvad J.C."/>
            <person name="Nielsen K.L."/>
        </authorList>
    </citation>
    <scope>NUCLEOTIDE SEQUENCE</scope>
    <source>
        <strain evidence="1">IBT 29495</strain>
    </source>
</reference>
<protein>
    <submittedName>
        <fullName evidence="1">Uncharacterized protein</fullName>
    </submittedName>
</protein>
<dbReference type="AlphaFoldDB" id="A0A9W9XJJ8"/>
<evidence type="ECO:0000313" key="2">
    <source>
        <dbReference type="Proteomes" id="UP001149954"/>
    </source>
</evidence>
<accession>A0A9W9XJJ8</accession>
<dbReference type="OrthoDB" id="4336792at2759"/>
<comment type="caution">
    <text evidence="1">The sequence shown here is derived from an EMBL/GenBank/DDBJ whole genome shotgun (WGS) entry which is preliminary data.</text>
</comment>